<keyword evidence="2" id="KW-0472">Membrane</keyword>
<name>A0A194XNT4_MOLSC</name>
<gene>
    <name evidence="3" type="ORF">LY89DRAFT_387569</name>
</gene>
<organism evidence="3 4">
    <name type="scientific">Mollisia scopiformis</name>
    <name type="common">Conifer needle endophyte fungus</name>
    <name type="synonym">Phialocephala scopiformis</name>
    <dbReference type="NCBI Taxonomy" id="149040"/>
    <lineage>
        <taxon>Eukaryota</taxon>
        <taxon>Fungi</taxon>
        <taxon>Dikarya</taxon>
        <taxon>Ascomycota</taxon>
        <taxon>Pezizomycotina</taxon>
        <taxon>Leotiomycetes</taxon>
        <taxon>Helotiales</taxon>
        <taxon>Mollisiaceae</taxon>
        <taxon>Mollisia</taxon>
    </lineage>
</organism>
<keyword evidence="4" id="KW-1185">Reference proteome</keyword>
<sequence length="196" mass="21342">MHRRLQTYPSQPSPAQPGILMLATAAAAAAALTSIVSLHKILSCASLGHFSRLFLFLLPLLSPIASIRLDLTSPHLTSPHLTSPPLTSPHLPSTSSSFLLRPVCLCVCRLSNVNGRGRQQRKLSNSRYIQACIWWNKDISGATSRTRFPRDNHPTISTPHLSHEPASTVTGHIADSATRATYLHRCTSGSDKSARH</sequence>
<reference evidence="3 4" key="1">
    <citation type="submission" date="2015-10" db="EMBL/GenBank/DDBJ databases">
        <title>Full genome of DAOMC 229536 Phialocephala scopiformis, a fungal endophyte of spruce producing the potent anti-insectan compound rugulosin.</title>
        <authorList>
            <consortium name="DOE Joint Genome Institute"/>
            <person name="Walker A.K."/>
            <person name="Frasz S.L."/>
            <person name="Seifert K.A."/>
            <person name="Miller J.D."/>
            <person name="Mondo S.J."/>
            <person name="Labutti K."/>
            <person name="Lipzen A."/>
            <person name="Dockter R."/>
            <person name="Kennedy M."/>
            <person name="Grigoriev I.V."/>
            <person name="Spatafora J.W."/>
        </authorList>
    </citation>
    <scope>NUCLEOTIDE SEQUENCE [LARGE SCALE GENOMIC DNA]</scope>
    <source>
        <strain evidence="3 4">CBS 120377</strain>
    </source>
</reference>
<keyword evidence="2" id="KW-0812">Transmembrane</keyword>
<dbReference type="GeneID" id="28816888"/>
<dbReference type="KEGG" id="psco:LY89DRAFT_387569"/>
<dbReference type="AlphaFoldDB" id="A0A194XNT4"/>
<feature type="region of interest" description="Disordered" evidence="1">
    <location>
        <begin position="146"/>
        <end position="167"/>
    </location>
</feature>
<evidence type="ECO:0000313" key="4">
    <source>
        <dbReference type="Proteomes" id="UP000070700"/>
    </source>
</evidence>
<keyword evidence="2" id="KW-1133">Transmembrane helix</keyword>
<protein>
    <submittedName>
        <fullName evidence="3">Uncharacterized protein</fullName>
    </submittedName>
</protein>
<feature type="transmembrane region" description="Helical" evidence="2">
    <location>
        <begin position="20"/>
        <end position="38"/>
    </location>
</feature>
<evidence type="ECO:0000313" key="3">
    <source>
        <dbReference type="EMBL" id="KUJ21895.1"/>
    </source>
</evidence>
<dbReference type="InParanoid" id="A0A194XNT4"/>
<feature type="compositionally biased region" description="Polar residues" evidence="1">
    <location>
        <begin position="154"/>
        <end position="167"/>
    </location>
</feature>
<accession>A0A194XNT4</accession>
<feature type="transmembrane region" description="Helical" evidence="2">
    <location>
        <begin position="50"/>
        <end position="69"/>
    </location>
</feature>
<dbReference type="Proteomes" id="UP000070700">
    <property type="component" value="Unassembled WGS sequence"/>
</dbReference>
<evidence type="ECO:0000256" key="2">
    <source>
        <dbReference type="SAM" id="Phobius"/>
    </source>
</evidence>
<dbReference type="EMBL" id="KQ947407">
    <property type="protein sequence ID" value="KUJ21895.1"/>
    <property type="molecule type" value="Genomic_DNA"/>
</dbReference>
<proteinExistence type="predicted"/>
<evidence type="ECO:0000256" key="1">
    <source>
        <dbReference type="SAM" id="MobiDB-lite"/>
    </source>
</evidence>
<dbReference type="RefSeq" id="XP_018076250.1">
    <property type="nucleotide sequence ID" value="XM_018207162.1"/>
</dbReference>